<accession>K1RBL8</accession>
<proteinExistence type="predicted"/>
<name>K1RBL8_MAGGI</name>
<dbReference type="InParanoid" id="K1RBL8"/>
<feature type="region of interest" description="Disordered" evidence="1">
    <location>
        <begin position="1"/>
        <end position="32"/>
    </location>
</feature>
<dbReference type="HOGENOM" id="CLU_2308749_0_0_1"/>
<organism evidence="2">
    <name type="scientific">Magallana gigas</name>
    <name type="common">Pacific oyster</name>
    <name type="synonym">Crassostrea gigas</name>
    <dbReference type="NCBI Taxonomy" id="29159"/>
    <lineage>
        <taxon>Eukaryota</taxon>
        <taxon>Metazoa</taxon>
        <taxon>Spiralia</taxon>
        <taxon>Lophotrochozoa</taxon>
        <taxon>Mollusca</taxon>
        <taxon>Bivalvia</taxon>
        <taxon>Autobranchia</taxon>
        <taxon>Pteriomorphia</taxon>
        <taxon>Ostreida</taxon>
        <taxon>Ostreoidea</taxon>
        <taxon>Ostreidae</taxon>
        <taxon>Magallana</taxon>
    </lineage>
</organism>
<protein>
    <submittedName>
        <fullName evidence="2">Uncharacterized protein</fullName>
    </submittedName>
</protein>
<reference evidence="2" key="1">
    <citation type="journal article" date="2012" name="Nature">
        <title>The oyster genome reveals stress adaptation and complexity of shell formation.</title>
        <authorList>
            <person name="Zhang G."/>
            <person name="Fang X."/>
            <person name="Guo X."/>
            <person name="Li L."/>
            <person name="Luo R."/>
            <person name="Xu F."/>
            <person name="Yang P."/>
            <person name="Zhang L."/>
            <person name="Wang X."/>
            <person name="Qi H."/>
            <person name="Xiong Z."/>
            <person name="Que H."/>
            <person name="Xie Y."/>
            <person name="Holland P.W."/>
            <person name="Paps J."/>
            <person name="Zhu Y."/>
            <person name="Wu F."/>
            <person name="Chen Y."/>
            <person name="Wang J."/>
            <person name="Peng C."/>
            <person name="Meng J."/>
            <person name="Yang L."/>
            <person name="Liu J."/>
            <person name="Wen B."/>
            <person name="Zhang N."/>
            <person name="Huang Z."/>
            <person name="Zhu Q."/>
            <person name="Feng Y."/>
            <person name="Mount A."/>
            <person name="Hedgecock D."/>
            <person name="Xu Z."/>
            <person name="Liu Y."/>
            <person name="Domazet-Loso T."/>
            <person name="Du Y."/>
            <person name="Sun X."/>
            <person name="Zhang S."/>
            <person name="Liu B."/>
            <person name="Cheng P."/>
            <person name="Jiang X."/>
            <person name="Li J."/>
            <person name="Fan D."/>
            <person name="Wang W."/>
            <person name="Fu W."/>
            <person name="Wang T."/>
            <person name="Wang B."/>
            <person name="Zhang J."/>
            <person name="Peng Z."/>
            <person name="Li Y."/>
            <person name="Li N."/>
            <person name="Wang J."/>
            <person name="Chen M."/>
            <person name="He Y."/>
            <person name="Tan F."/>
            <person name="Song X."/>
            <person name="Zheng Q."/>
            <person name="Huang R."/>
            <person name="Yang H."/>
            <person name="Du X."/>
            <person name="Chen L."/>
            <person name="Yang M."/>
            <person name="Gaffney P.M."/>
            <person name="Wang S."/>
            <person name="Luo L."/>
            <person name="She Z."/>
            <person name="Ming Y."/>
            <person name="Huang W."/>
            <person name="Zhang S."/>
            <person name="Huang B."/>
            <person name="Zhang Y."/>
            <person name="Qu T."/>
            <person name="Ni P."/>
            <person name="Miao G."/>
            <person name="Wang J."/>
            <person name="Wang Q."/>
            <person name="Steinberg C.E."/>
            <person name="Wang H."/>
            <person name="Li N."/>
            <person name="Qian L."/>
            <person name="Zhang G."/>
            <person name="Li Y."/>
            <person name="Yang H."/>
            <person name="Liu X."/>
            <person name="Wang J."/>
            <person name="Yin Y."/>
            <person name="Wang J."/>
        </authorList>
    </citation>
    <scope>NUCLEOTIDE SEQUENCE [LARGE SCALE GENOMIC DNA]</scope>
    <source>
        <strain evidence="2">05x7-T-G4-1.051#20</strain>
    </source>
</reference>
<evidence type="ECO:0000256" key="1">
    <source>
        <dbReference type="SAM" id="MobiDB-lite"/>
    </source>
</evidence>
<dbReference type="EMBL" id="JH818257">
    <property type="protein sequence ID" value="EKC31481.1"/>
    <property type="molecule type" value="Genomic_DNA"/>
</dbReference>
<sequence length="100" mass="11722">MDFNDRIIKNPDYSDISSDENEDNFNQNSDTIAYSNDEKSMDFIMISDEEEDDQQEVNEDTREVVVTRSIGPNMTSALVVKDGEVIRKRWKLMFAKTWME</sequence>
<evidence type="ECO:0000313" key="2">
    <source>
        <dbReference type="EMBL" id="EKC31481.1"/>
    </source>
</evidence>
<gene>
    <name evidence="2" type="ORF">CGI_10015455</name>
</gene>
<dbReference type="AlphaFoldDB" id="K1RBL8"/>